<evidence type="ECO:0000313" key="3">
    <source>
        <dbReference type="Proteomes" id="UP000001798"/>
    </source>
</evidence>
<evidence type="ECO:0000313" key="2">
    <source>
        <dbReference type="EMBL" id="ATZ45485.1"/>
    </source>
</evidence>
<reference evidence="2 3" key="2">
    <citation type="journal article" date="2012" name="Eukaryot. Cell">
        <title>Genome update of Botrytis cinerea strains B05.10 and T4.</title>
        <authorList>
            <person name="Staats M."/>
            <person name="van Kan J.A."/>
        </authorList>
    </citation>
    <scope>NUCLEOTIDE SEQUENCE [LARGE SCALE GENOMIC DNA]</scope>
    <source>
        <strain evidence="2 3">B05.10</strain>
    </source>
</reference>
<feature type="region of interest" description="Disordered" evidence="1">
    <location>
        <begin position="81"/>
        <end position="100"/>
    </location>
</feature>
<accession>A0A384J4P6</accession>
<proteinExistence type="predicted"/>
<organism evidence="2 3">
    <name type="scientific">Botryotinia fuckeliana (strain B05.10)</name>
    <name type="common">Noble rot fungus</name>
    <name type="synonym">Botrytis cinerea</name>
    <dbReference type="NCBI Taxonomy" id="332648"/>
    <lineage>
        <taxon>Eukaryota</taxon>
        <taxon>Fungi</taxon>
        <taxon>Dikarya</taxon>
        <taxon>Ascomycota</taxon>
        <taxon>Pezizomycotina</taxon>
        <taxon>Leotiomycetes</taxon>
        <taxon>Helotiales</taxon>
        <taxon>Sclerotiniaceae</taxon>
        <taxon>Botrytis</taxon>
    </lineage>
</organism>
<dbReference type="RefSeq" id="XP_001548553.2">
    <property type="nucleotide sequence ID" value="XM_001548503.2"/>
</dbReference>
<dbReference type="VEuPathDB" id="FungiDB:Bcin01g02590"/>
<gene>
    <name evidence="2" type="ORF">BCIN_01g02590</name>
</gene>
<dbReference type="Proteomes" id="UP000001798">
    <property type="component" value="Chromosome 1"/>
</dbReference>
<name>A0A384J4P6_BOTFB</name>
<sequence>MKNTPIDAVSLRMINPRVALLKAKTASTPQSPGGAMVKGEESLDDWWFANEWKSQSFESSKHGQCDVARTDCLLMALEDGDVEQGGGRKQMTGSKRFEGK</sequence>
<protein>
    <submittedName>
        <fullName evidence="2">Uncharacterized protein</fullName>
    </submittedName>
</protein>
<reference evidence="2 3" key="3">
    <citation type="journal article" date="2017" name="Mol. Plant Pathol.">
        <title>A gapless genome sequence of the fungus Botrytis cinerea.</title>
        <authorList>
            <person name="Van Kan J.A."/>
            <person name="Stassen J.H."/>
            <person name="Mosbach A."/>
            <person name="Van Der Lee T.A."/>
            <person name="Faino L."/>
            <person name="Farmer A.D."/>
            <person name="Papasotiriou D.G."/>
            <person name="Zhou S."/>
            <person name="Seidl M.F."/>
            <person name="Cottam E."/>
            <person name="Edel D."/>
            <person name="Hahn M."/>
            <person name="Schwartz D.C."/>
            <person name="Dietrich R.A."/>
            <person name="Widdison S."/>
            <person name="Scalliet G."/>
        </authorList>
    </citation>
    <scope>NUCLEOTIDE SEQUENCE [LARGE SCALE GENOMIC DNA]</scope>
    <source>
        <strain evidence="2 3">B05.10</strain>
    </source>
</reference>
<keyword evidence="3" id="KW-1185">Reference proteome</keyword>
<reference evidence="2 3" key="1">
    <citation type="journal article" date="2011" name="PLoS Genet.">
        <title>Genomic analysis of the necrotrophic fungal pathogens Sclerotinia sclerotiorum and Botrytis cinerea.</title>
        <authorList>
            <person name="Amselem J."/>
            <person name="Cuomo C.A."/>
            <person name="van Kan J.A."/>
            <person name="Viaud M."/>
            <person name="Benito E.P."/>
            <person name="Couloux A."/>
            <person name="Coutinho P.M."/>
            <person name="de Vries R.P."/>
            <person name="Dyer P.S."/>
            <person name="Fillinger S."/>
            <person name="Fournier E."/>
            <person name="Gout L."/>
            <person name="Hahn M."/>
            <person name="Kohn L."/>
            <person name="Lapalu N."/>
            <person name="Plummer K.M."/>
            <person name="Pradier J.M."/>
            <person name="Quevillon E."/>
            <person name="Sharon A."/>
            <person name="Simon A."/>
            <person name="ten Have A."/>
            <person name="Tudzynski B."/>
            <person name="Tudzynski P."/>
            <person name="Wincker P."/>
            <person name="Andrew M."/>
            <person name="Anthouard V."/>
            <person name="Beever R.E."/>
            <person name="Beffa R."/>
            <person name="Benoit I."/>
            <person name="Bouzid O."/>
            <person name="Brault B."/>
            <person name="Chen Z."/>
            <person name="Choquer M."/>
            <person name="Collemare J."/>
            <person name="Cotton P."/>
            <person name="Danchin E.G."/>
            <person name="Da Silva C."/>
            <person name="Gautier A."/>
            <person name="Giraud C."/>
            <person name="Giraud T."/>
            <person name="Gonzalez C."/>
            <person name="Grossetete S."/>
            <person name="Guldener U."/>
            <person name="Henrissat B."/>
            <person name="Howlett B.J."/>
            <person name="Kodira C."/>
            <person name="Kretschmer M."/>
            <person name="Lappartient A."/>
            <person name="Leroch M."/>
            <person name="Levis C."/>
            <person name="Mauceli E."/>
            <person name="Neuveglise C."/>
            <person name="Oeser B."/>
            <person name="Pearson M."/>
            <person name="Poulain J."/>
            <person name="Poussereau N."/>
            <person name="Quesneville H."/>
            <person name="Rascle C."/>
            <person name="Schumacher J."/>
            <person name="Segurens B."/>
            <person name="Sexton A."/>
            <person name="Silva E."/>
            <person name="Sirven C."/>
            <person name="Soanes D.M."/>
            <person name="Talbot N.J."/>
            <person name="Templeton M."/>
            <person name="Yandava C."/>
            <person name="Yarden O."/>
            <person name="Zeng Q."/>
            <person name="Rollins J.A."/>
            <person name="Lebrun M.H."/>
            <person name="Dickman M."/>
        </authorList>
    </citation>
    <scope>NUCLEOTIDE SEQUENCE [LARGE SCALE GENOMIC DNA]</scope>
    <source>
        <strain evidence="2 3">B05.10</strain>
    </source>
</reference>
<evidence type="ECO:0000256" key="1">
    <source>
        <dbReference type="SAM" id="MobiDB-lite"/>
    </source>
</evidence>
<dbReference type="GeneID" id="5429034"/>
<dbReference type="AlphaFoldDB" id="A0A384J4P6"/>
<dbReference type="OrthoDB" id="10416598at2759"/>
<dbReference type="EMBL" id="CP009805">
    <property type="protein sequence ID" value="ATZ45485.1"/>
    <property type="molecule type" value="Genomic_DNA"/>
</dbReference>
<dbReference type="KEGG" id="bfu:BCIN_01g02590"/>